<evidence type="ECO:0000313" key="1">
    <source>
        <dbReference type="EMBL" id="GMM57797.1"/>
    </source>
</evidence>
<reference evidence="1 2" key="1">
    <citation type="journal article" date="2023" name="Elife">
        <title>Identification of key yeast species and microbe-microbe interactions impacting larval growth of Drosophila in the wild.</title>
        <authorList>
            <person name="Mure A."/>
            <person name="Sugiura Y."/>
            <person name="Maeda R."/>
            <person name="Honda K."/>
            <person name="Sakurai N."/>
            <person name="Takahashi Y."/>
            <person name="Watada M."/>
            <person name="Katoh T."/>
            <person name="Gotoh A."/>
            <person name="Gotoh Y."/>
            <person name="Taniguchi I."/>
            <person name="Nakamura K."/>
            <person name="Hayashi T."/>
            <person name="Katayama T."/>
            <person name="Uemura T."/>
            <person name="Hattori Y."/>
        </authorList>
    </citation>
    <scope>NUCLEOTIDE SEQUENCE [LARGE SCALE GENOMIC DNA]</scope>
    <source>
        <strain evidence="1 2">KH-74</strain>
    </source>
</reference>
<organism evidence="1 2">
    <name type="scientific">Maudiozyma humilis</name>
    <name type="common">Sour dough yeast</name>
    <name type="synonym">Kazachstania humilis</name>
    <dbReference type="NCBI Taxonomy" id="51915"/>
    <lineage>
        <taxon>Eukaryota</taxon>
        <taxon>Fungi</taxon>
        <taxon>Dikarya</taxon>
        <taxon>Ascomycota</taxon>
        <taxon>Saccharomycotina</taxon>
        <taxon>Saccharomycetes</taxon>
        <taxon>Saccharomycetales</taxon>
        <taxon>Saccharomycetaceae</taxon>
        <taxon>Maudiozyma</taxon>
    </lineage>
</organism>
<evidence type="ECO:0000313" key="2">
    <source>
        <dbReference type="Proteomes" id="UP001377567"/>
    </source>
</evidence>
<dbReference type="AlphaFoldDB" id="A0AAV5S2H3"/>
<comment type="caution">
    <text evidence="1">The sequence shown here is derived from an EMBL/GenBank/DDBJ whole genome shotgun (WGS) entry which is preliminary data.</text>
</comment>
<gene>
    <name evidence="1" type="ORF">DAKH74_044130</name>
</gene>
<protein>
    <recommendedName>
        <fullName evidence="3">Reverse transcriptase Ty1/copia-type domain-containing protein</fullName>
    </recommendedName>
</protein>
<dbReference type="EMBL" id="BTGD01000016">
    <property type="protein sequence ID" value="GMM57797.1"/>
    <property type="molecule type" value="Genomic_DNA"/>
</dbReference>
<proteinExistence type="predicted"/>
<evidence type="ECO:0008006" key="3">
    <source>
        <dbReference type="Google" id="ProtNLM"/>
    </source>
</evidence>
<dbReference type="Proteomes" id="UP001377567">
    <property type="component" value="Unassembled WGS sequence"/>
</dbReference>
<keyword evidence="2" id="KW-1185">Reference proteome</keyword>
<name>A0AAV5S2H3_MAUHU</name>
<accession>A0AAV5S2H3</accession>
<sequence length="113" mass="12616">MGRMHKCLGMVFKTTKEAITIDQKAYLQELLKDAIMEGRGSVPTPMVTIPTPIDKDESPLLNEEEATQYRSIVGGLLCSAVCTRPDLMYTVSKLGSRILKRCVNDKTILKRTL</sequence>